<dbReference type="PANTHER" id="PTHR34264">
    <property type="entry name" value="ATP SYNTHASE SUBUNIT B, CHLOROPLASTIC"/>
    <property type="match status" value="1"/>
</dbReference>
<keyword evidence="14" id="KW-0150">Chloroplast</keyword>
<keyword evidence="9 11" id="KW-0066">ATP synthesis</keyword>
<keyword evidence="14" id="KW-0934">Plastid</keyword>
<evidence type="ECO:0000256" key="1">
    <source>
        <dbReference type="ARBA" id="ARBA00004167"/>
    </source>
</evidence>
<name>A0A8A6KQE3_9STRA</name>
<proteinExistence type="inferred from homology"/>
<keyword evidence="3 11" id="KW-0138">CF(0)</keyword>
<dbReference type="GO" id="GO:0009535">
    <property type="term" value="C:chloroplast thylakoid membrane"/>
    <property type="evidence" value="ECO:0007669"/>
    <property type="project" value="UniProtKB-SubCell"/>
</dbReference>
<comment type="subunit">
    <text evidence="11">F-type ATPases have 2 components, F(1) - the catalytic core - and F(0) - the membrane proton channel. F(1) has five subunits: alpha(3), beta(3), gamma(1), delta(1), epsilon(1). F(0) has four main subunits: a(1), b(1), b'(1) and c(10-14). The alpha and beta chains form an alternating ring which encloses part of the gamma chain. F(1) is attached to F(0) by a central stalk formed by the gamma and epsilon chains, while a peripheral stalk is formed by the delta, b and b' chains.</text>
</comment>
<feature type="transmembrane region" description="Helical" evidence="11">
    <location>
        <begin position="28"/>
        <end position="46"/>
    </location>
</feature>
<evidence type="ECO:0000313" key="14">
    <source>
        <dbReference type="EMBL" id="QTI82879.1"/>
    </source>
</evidence>
<keyword evidence="5 11" id="KW-0375">Hydrogen ion transport</keyword>
<comment type="similarity">
    <text evidence="11 12">Belongs to the ATPase B chain family.</text>
</comment>
<keyword evidence="6 11" id="KW-1133">Transmembrane helix</keyword>
<gene>
    <name evidence="11 14" type="primary">atpF</name>
</gene>
<evidence type="ECO:0000256" key="11">
    <source>
        <dbReference type="HAMAP-Rule" id="MF_01398"/>
    </source>
</evidence>
<evidence type="ECO:0000256" key="12">
    <source>
        <dbReference type="RuleBase" id="RU003848"/>
    </source>
</evidence>
<keyword evidence="4 11" id="KW-0812">Transmembrane</keyword>
<evidence type="ECO:0000256" key="3">
    <source>
        <dbReference type="ARBA" id="ARBA00022547"/>
    </source>
</evidence>
<accession>A0A8A6KQE3</accession>
<keyword evidence="2 11" id="KW-0813">Transport</keyword>
<protein>
    <recommendedName>
        <fullName evidence="11">ATP synthase subunit b, chloroplastic</fullName>
    </recommendedName>
    <alternativeName>
        <fullName evidence="11">ATP synthase F(0) sector subunit b</fullName>
    </alternativeName>
    <alternativeName>
        <fullName evidence="11">ATPase subunit I</fullName>
    </alternativeName>
</protein>
<keyword evidence="11" id="KW-0793">Thylakoid</keyword>
<dbReference type="InterPro" id="IPR002146">
    <property type="entry name" value="ATP_synth_b/b'su_bac/chlpt"/>
</dbReference>
<dbReference type="GO" id="GO:0045259">
    <property type="term" value="C:proton-transporting ATP synthase complex"/>
    <property type="evidence" value="ECO:0007669"/>
    <property type="project" value="UniProtKB-KW"/>
</dbReference>
<organism evidence="14">
    <name type="scientific">Coscinodiscus wailesii</name>
    <dbReference type="NCBI Taxonomy" id="671091"/>
    <lineage>
        <taxon>Eukaryota</taxon>
        <taxon>Sar</taxon>
        <taxon>Stramenopiles</taxon>
        <taxon>Ochrophyta</taxon>
        <taxon>Bacillariophyta</taxon>
        <taxon>Coscinodiscophyceae</taxon>
        <taxon>Coscinodiscophycidae</taxon>
        <taxon>Coscinodiscales</taxon>
        <taxon>Coscinodiscaceae</taxon>
        <taxon>Coscinodiscus</taxon>
    </lineage>
</organism>
<comment type="subcellular location">
    <subcellularLocation>
        <location evidence="1">Membrane</location>
        <topology evidence="1">Single-pass membrane protein</topology>
    </subcellularLocation>
    <subcellularLocation>
        <location evidence="11">Plastid</location>
        <location evidence="11">Chloroplast thylakoid membrane</location>
        <topology evidence="11">Single-pass membrane protein</topology>
    </subcellularLocation>
</comment>
<dbReference type="CDD" id="cd06503">
    <property type="entry name" value="ATP-synt_Fo_b"/>
    <property type="match status" value="1"/>
</dbReference>
<dbReference type="GO" id="GO:0046933">
    <property type="term" value="F:proton-transporting ATP synthase activity, rotational mechanism"/>
    <property type="evidence" value="ECO:0007669"/>
    <property type="project" value="UniProtKB-UniRule"/>
</dbReference>
<comment type="function">
    <text evidence="10 11">F(1)F(0) ATP synthase produces ATP from ADP in the presence of a proton or sodium gradient. F-type ATPases consist of two structural domains, F(1) containing the extramembraneous catalytic core and F(0) containing the membrane proton channel, linked together by a central stalk and a peripheral stalk. During catalysis, ATP synthesis in the catalytic domain of F(1) is coupled via a rotary mechanism of the central stalk subunits to proton translocation.</text>
</comment>
<evidence type="ECO:0000256" key="13">
    <source>
        <dbReference type="SAM" id="Coils"/>
    </source>
</evidence>
<dbReference type="PANTHER" id="PTHR34264:SF3">
    <property type="entry name" value="ATP SYNTHASE SUBUNIT B, CHLOROPLASTIC"/>
    <property type="match status" value="1"/>
</dbReference>
<comment type="function">
    <text evidence="11">Component of the F(0) channel, it forms part of the peripheral stalk, linking F(1) to F(0).</text>
</comment>
<feature type="coiled-coil region" evidence="13">
    <location>
        <begin position="54"/>
        <end position="95"/>
    </location>
</feature>
<geneLocation type="chloroplast" evidence="14"/>
<evidence type="ECO:0000256" key="10">
    <source>
        <dbReference type="ARBA" id="ARBA00025198"/>
    </source>
</evidence>
<evidence type="ECO:0000256" key="2">
    <source>
        <dbReference type="ARBA" id="ARBA00022448"/>
    </source>
</evidence>
<dbReference type="AlphaFoldDB" id="A0A8A6KQE3"/>
<evidence type="ECO:0000256" key="9">
    <source>
        <dbReference type="ARBA" id="ARBA00023310"/>
    </source>
</evidence>
<dbReference type="RefSeq" id="YP_010241964.1">
    <property type="nucleotide sequence ID" value="NC_059929.1"/>
</dbReference>
<evidence type="ECO:0000256" key="4">
    <source>
        <dbReference type="ARBA" id="ARBA00022692"/>
    </source>
</evidence>
<evidence type="ECO:0000256" key="8">
    <source>
        <dbReference type="ARBA" id="ARBA00023136"/>
    </source>
</evidence>
<keyword evidence="7 11" id="KW-0406">Ion transport</keyword>
<keyword evidence="13" id="KW-0175">Coiled coil</keyword>
<reference evidence="14" key="1">
    <citation type="submission" date="2021-02" db="EMBL/GenBank/DDBJ databases">
        <authorList>
            <person name="Huang H."/>
            <person name="Chen N."/>
        </authorList>
    </citation>
    <scope>NUCLEOTIDE SEQUENCE</scope>
</reference>
<dbReference type="HAMAP" id="MF_01398">
    <property type="entry name" value="ATP_synth_b_bprime"/>
    <property type="match status" value="1"/>
</dbReference>
<dbReference type="Pfam" id="PF00430">
    <property type="entry name" value="ATP-synt_B"/>
    <property type="match status" value="1"/>
</dbReference>
<evidence type="ECO:0000256" key="6">
    <source>
        <dbReference type="ARBA" id="ARBA00022989"/>
    </source>
</evidence>
<dbReference type="EMBL" id="MW561224">
    <property type="protein sequence ID" value="QTI82879.1"/>
    <property type="molecule type" value="Genomic_DNA"/>
</dbReference>
<dbReference type="GeneID" id="69241400"/>
<evidence type="ECO:0000256" key="5">
    <source>
        <dbReference type="ARBA" id="ARBA00022781"/>
    </source>
</evidence>
<evidence type="ECO:0000256" key="7">
    <source>
        <dbReference type="ARBA" id="ARBA00023065"/>
    </source>
</evidence>
<sequence length="179" mass="20331">MENFDQIFTLIAENNSISLNLDILETGVINIITLIVILVYVGRDFLGSILEKRKNDIVTSVQDAEERLNEANIRLSEAKKQLTQANVIINEIKTETIVTKKALLESDASQSKKDLTTRFNRALATFRSKERQIFLEIKQQIIFLVLKRTAIQAQQTFGPKKRATSLINETINKLKGDLL</sequence>
<comment type="miscellaneous">
    <text evidence="11">In plastids the F-type ATPase is also known as CF(1)CF(0).</text>
</comment>
<keyword evidence="8 11" id="KW-0472">Membrane</keyword>